<gene>
    <name evidence="1" type="ORF">FBEOM_4429</name>
</gene>
<dbReference type="Proteomes" id="UP000730481">
    <property type="component" value="Unassembled WGS sequence"/>
</dbReference>
<dbReference type="EMBL" id="PVQB02000186">
    <property type="protein sequence ID" value="KAF4341634.1"/>
    <property type="molecule type" value="Genomic_DNA"/>
</dbReference>
<name>A0A9P5AN37_9HYPO</name>
<protein>
    <submittedName>
        <fullName evidence="1">Alcohol acetyltransferase</fullName>
    </submittedName>
</protein>
<accession>A0A9P5AN37</accession>
<sequence>MEIANTNNLACMGDSSGTHLDGHVTKHNDAGLSLDAQTVWDLVKDYKEEMNRVTSGPAVRNWIGVKRMGTDLEHMVDRGFPSILLLLKPTFSVSNIGAFSNVQVGDEKQGPW</sequence>
<evidence type="ECO:0000313" key="2">
    <source>
        <dbReference type="Proteomes" id="UP000730481"/>
    </source>
</evidence>
<keyword evidence="2" id="KW-1185">Reference proteome</keyword>
<evidence type="ECO:0000313" key="1">
    <source>
        <dbReference type="EMBL" id="KAF4341634.1"/>
    </source>
</evidence>
<reference evidence="1" key="2">
    <citation type="submission" date="2020-02" db="EMBL/GenBank/DDBJ databases">
        <title>Identification and distribution of gene clusters putatively required for synthesis of sphingolipid metabolism inhibitors in phylogenetically diverse species of the filamentous fungus Fusarium.</title>
        <authorList>
            <person name="Kim H.-S."/>
            <person name="Busman M."/>
            <person name="Brown D.W."/>
            <person name="Divon H."/>
            <person name="Uhlig S."/>
            <person name="Proctor R.H."/>
        </authorList>
    </citation>
    <scope>NUCLEOTIDE SEQUENCE</scope>
    <source>
        <strain evidence="1">NRRL 25174</strain>
    </source>
</reference>
<comment type="caution">
    <text evidence="1">The sequence shown here is derived from an EMBL/GenBank/DDBJ whole genome shotgun (WGS) entry which is preliminary data.</text>
</comment>
<organism evidence="1 2">
    <name type="scientific">Fusarium beomiforme</name>
    <dbReference type="NCBI Taxonomy" id="44412"/>
    <lineage>
        <taxon>Eukaryota</taxon>
        <taxon>Fungi</taxon>
        <taxon>Dikarya</taxon>
        <taxon>Ascomycota</taxon>
        <taxon>Pezizomycotina</taxon>
        <taxon>Sordariomycetes</taxon>
        <taxon>Hypocreomycetidae</taxon>
        <taxon>Hypocreales</taxon>
        <taxon>Nectriaceae</taxon>
        <taxon>Fusarium</taxon>
        <taxon>Fusarium burgessii species complex</taxon>
    </lineage>
</organism>
<proteinExistence type="predicted"/>
<reference evidence="1" key="1">
    <citation type="journal article" date="2017" name="Mycologia">
        <title>Fusarium algeriense, sp. nov., a novel toxigenic crown rot pathogen of durum wheat from Algeria is nested in the Fusarium burgessii species complex.</title>
        <authorList>
            <person name="Laraba I."/>
            <person name="Keddad A."/>
            <person name="Boureghda H."/>
            <person name="Abdallah N."/>
            <person name="Vaughan M.M."/>
            <person name="Proctor R.H."/>
            <person name="Busman M."/>
            <person name="O'Donnell K."/>
        </authorList>
    </citation>
    <scope>NUCLEOTIDE SEQUENCE</scope>
    <source>
        <strain evidence="1">NRRL 25174</strain>
    </source>
</reference>
<dbReference type="AlphaFoldDB" id="A0A9P5AN37"/>
<dbReference type="OrthoDB" id="2150604at2759"/>